<feature type="domain" description="Kinesin motor" evidence="4">
    <location>
        <begin position="7"/>
        <end position="89"/>
    </location>
</feature>
<evidence type="ECO:0000256" key="2">
    <source>
        <dbReference type="ARBA" id="ARBA00022840"/>
    </source>
</evidence>
<reference evidence="5" key="2">
    <citation type="submission" date="2025-08" db="UniProtKB">
        <authorList>
            <consortium name="Ensembl"/>
        </authorList>
    </citation>
    <scope>IDENTIFICATION</scope>
</reference>
<dbReference type="STRING" id="8187.ENSLCAP00010029281"/>
<comment type="similarity">
    <text evidence="3">Belongs to the TRAFAC class myosin-kinesin ATPase superfamily. Kinesin family.</text>
</comment>
<organism evidence="5 6">
    <name type="scientific">Lates calcarifer</name>
    <name type="common">Barramundi</name>
    <name type="synonym">Holocentrus calcarifer</name>
    <dbReference type="NCBI Taxonomy" id="8187"/>
    <lineage>
        <taxon>Eukaryota</taxon>
        <taxon>Metazoa</taxon>
        <taxon>Chordata</taxon>
        <taxon>Craniata</taxon>
        <taxon>Vertebrata</taxon>
        <taxon>Euteleostomi</taxon>
        <taxon>Actinopterygii</taxon>
        <taxon>Neopterygii</taxon>
        <taxon>Teleostei</taxon>
        <taxon>Neoteleostei</taxon>
        <taxon>Acanthomorphata</taxon>
        <taxon>Carangaria</taxon>
        <taxon>Carangaria incertae sedis</taxon>
        <taxon>Centropomidae</taxon>
        <taxon>Lates</taxon>
    </lineage>
</organism>
<dbReference type="InterPro" id="IPR001752">
    <property type="entry name" value="Kinesin_motor_dom"/>
</dbReference>
<dbReference type="Proteomes" id="UP000314980">
    <property type="component" value="Unassembled WGS sequence"/>
</dbReference>
<dbReference type="GO" id="GO:0007018">
    <property type="term" value="P:microtubule-based movement"/>
    <property type="evidence" value="ECO:0007669"/>
    <property type="project" value="InterPro"/>
</dbReference>
<dbReference type="InterPro" id="IPR027417">
    <property type="entry name" value="P-loop_NTPase"/>
</dbReference>
<dbReference type="GeneTree" id="ENSGT00940000178525"/>
<comment type="caution">
    <text evidence="3">Lacks conserved residue(s) required for the propagation of feature annotation.</text>
</comment>
<protein>
    <recommendedName>
        <fullName evidence="4">Kinesin motor domain-containing protein</fullName>
    </recommendedName>
</protein>
<dbReference type="GO" id="GO:0005524">
    <property type="term" value="F:ATP binding"/>
    <property type="evidence" value="ECO:0007669"/>
    <property type="project" value="UniProtKB-KW"/>
</dbReference>
<keyword evidence="1" id="KW-0547">Nucleotide-binding</keyword>
<reference evidence="6" key="1">
    <citation type="submission" date="2015-09" db="EMBL/GenBank/DDBJ databases">
        <authorList>
            <person name="Sai Rama Sridatta P."/>
        </authorList>
    </citation>
    <scope>NUCLEOTIDE SEQUENCE [LARGE SCALE GENOMIC DNA]</scope>
</reference>
<dbReference type="Ensembl" id="ENSLCAT00010029925.1">
    <property type="protein sequence ID" value="ENSLCAP00010029281.1"/>
    <property type="gene ID" value="ENSLCAG00010013763.1"/>
</dbReference>
<evidence type="ECO:0000313" key="5">
    <source>
        <dbReference type="Ensembl" id="ENSLCAP00010029281.1"/>
    </source>
</evidence>
<name>A0A4W6DUM4_LATCA</name>
<dbReference type="InParanoid" id="A0A4W6DUM4"/>
<dbReference type="GO" id="GO:0003777">
    <property type="term" value="F:microtubule motor activity"/>
    <property type="evidence" value="ECO:0007669"/>
    <property type="project" value="InterPro"/>
</dbReference>
<accession>A0A4W6DUM4</accession>
<sequence length="89" mass="10054">MKAHSGDVAVFVRIRPTANFAQDLIECLPDGKLQDSRKTRQGSWSFRLEGVLQDVSQEEVYSRVCQRVVQGALDGYNGRSLYLYKTDSV</sequence>
<dbReference type="SUPFAM" id="SSF52540">
    <property type="entry name" value="P-loop containing nucleoside triphosphate hydrolases"/>
    <property type="match status" value="1"/>
</dbReference>
<dbReference type="Gene3D" id="3.40.850.10">
    <property type="entry name" value="Kinesin motor domain"/>
    <property type="match status" value="1"/>
</dbReference>
<reference evidence="5" key="3">
    <citation type="submission" date="2025-09" db="UniProtKB">
        <authorList>
            <consortium name="Ensembl"/>
        </authorList>
    </citation>
    <scope>IDENTIFICATION</scope>
</reference>
<dbReference type="InterPro" id="IPR036961">
    <property type="entry name" value="Kinesin_motor_dom_sf"/>
</dbReference>
<evidence type="ECO:0000256" key="1">
    <source>
        <dbReference type="ARBA" id="ARBA00022741"/>
    </source>
</evidence>
<evidence type="ECO:0000256" key="3">
    <source>
        <dbReference type="PROSITE-ProRule" id="PRU00283"/>
    </source>
</evidence>
<dbReference type="PROSITE" id="PS50067">
    <property type="entry name" value="KINESIN_MOTOR_2"/>
    <property type="match status" value="1"/>
</dbReference>
<dbReference type="GO" id="GO:0008017">
    <property type="term" value="F:microtubule binding"/>
    <property type="evidence" value="ECO:0007669"/>
    <property type="project" value="InterPro"/>
</dbReference>
<evidence type="ECO:0000259" key="4">
    <source>
        <dbReference type="PROSITE" id="PS50067"/>
    </source>
</evidence>
<proteinExistence type="inferred from homology"/>
<dbReference type="AlphaFoldDB" id="A0A4W6DUM4"/>
<keyword evidence="6" id="KW-1185">Reference proteome</keyword>
<evidence type="ECO:0000313" key="6">
    <source>
        <dbReference type="Proteomes" id="UP000314980"/>
    </source>
</evidence>
<keyword evidence="2" id="KW-0067">ATP-binding</keyword>